<dbReference type="InParanoid" id="E9GJH4"/>
<dbReference type="eggNOG" id="KOG3627">
    <property type="taxonomic scope" value="Eukaryota"/>
</dbReference>
<keyword evidence="5" id="KW-1185">Reference proteome</keyword>
<dbReference type="Gene3D" id="2.40.10.10">
    <property type="entry name" value="Trypsin-like serine proteases"/>
    <property type="match status" value="1"/>
</dbReference>
<evidence type="ECO:0000313" key="4">
    <source>
        <dbReference type="EMBL" id="EFX80460.1"/>
    </source>
</evidence>
<dbReference type="Proteomes" id="UP000000305">
    <property type="component" value="Unassembled WGS sequence"/>
</dbReference>
<keyword evidence="1" id="KW-1015">Disulfide bond</keyword>
<dbReference type="PANTHER" id="PTHR24252:SF7">
    <property type="entry name" value="HYALIN"/>
    <property type="match status" value="1"/>
</dbReference>
<dbReference type="PROSITE" id="PS50240">
    <property type="entry name" value="TRYPSIN_DOM"/>
    <property type="match status" value="1"/>
</dbReference>
<sequence>MAVSEHDRETTSILGRGFSTTQSNKQLNLNGKCTNESSNEHIALILRRERRGSVANVLQQATVQTVTNSQCRRSYPQLISSMLCAAAPGNDTCQGDSGGPIFIRSSSSGFPWTQVGIVSYGAGCADPNFPGVYTRVTSFRTWITAYTNV</sequence>
<dbReference type="AlphaFoldDB" id="E9GJH4"/>
<accession>E9GJH4</accession>
<dbReference type="PANTHER" id="PTHR24252">
    <property type="entry name" value="ACROSIN-RELATED"/>
    <property type="match status" value="1"/>
</dbReference>
<dbReference type="PhylomeDB" id="E9GJH4"/>
<feature type="domain" description="Peptidase S1" evidence="3">
    <location>
        <begin position="1"/>
        <end position="148"/>
    </location>
</feature>
<dbReference type="EMBL" id="GL732547">
    <property type="protein sequence ID" value="EFX80460.1"/>
    <property type="molecule type" value="Genomic_DNA"/>
</dbReference>
<dbReference type="FunFam" id="2.40.10.10:FF:000002">
    <property type="entry name" value="Transmembrane protease serine"/>
    <property type="match status" value="1"/>
</dbReference>
<protein>
    <recommendedName>
        <fullName evidence="3">Peptidase S1 domain-containing protein</fullName>
    </recommendedName>
</protein>
<gene>
    <name evidence="4" type="ORF">DAPPUDRAFT_103527</name>
</gene>
<dbReference type="GO" id="GO:0004252">
    <property type="term" value="F:serine-type endopeptidase activity"/>
    <property type="evidence" value="ECO:0000318"/>
    <property type="project" value="GO_Central"/>
</dbReference>
<evidence type="ECO:0000259" key="3">
    <source>
        <dbReference type="PROSITE" id="PS50240"/>
    </source>
</evidence>
<dbReference type="MEROPS" id="S01.A39"/>
<evidence type="ECO:0000256" key="2">
    <source>
        <dbReference type="ARBA" id="ARBA00024195"/>
    </source>
</evidence>
<dbReference type="Pfam" id="PF00089">
    <property type="entry name" value="Trypsin"/>
    <property type="match status" value="1"/>
</dbReference>
<dbReference type="GO" id="GO:0006508">
    <property type="term" value="P:proteolysis"/>
    <property type="evidence" value="ECO:0007669"/>
    <property type="project" value="InterPro"/>
</dbReference>
<dbReference type="SUPFAM" id="SSF50494">
    <property type="entry name" value="Trypsin-like serine proteases"/>
    <property type="match status" value="1"/>
</dbReference>
<dbReference type="OMA" id="RTWITAY"/>
<dbReference type="PROSITE" id="PS00135">
    <property type="entry name" value="TRYPSIN_SER"/>
    <property type="match status" value="1"/>
</dbReference>
<reference evidence="4 5" key="1">
    <citation type="journal article" date="2011" name="Science">
        <title>The ecoresponsive genome of Daphnia pulex.</title>
        <authorList>
            <person name="Colbourne J.K."/>
            <person name="Pfrender M.E."/>
            <person name="Gilbert D."/>
            <person name="Thomas W.K."/>
            <person name="Tucker A."/>
            <person name="Oakley T.H."/>
            <person name="Tokishita S."/>
            <person name="Aerts A."/>
            <person name="Arnold G.J."/>
            <person name="Basu M.K."/>
            <person name="Bauer D.J."/>
            <person name="Caceres C.E."/>
            <person name="Carmel L."/>
            <person name="Casola C."/>
            <person name="Choi J.H."/>
            <person name="Detter J.C."/>
            <person name="Dong Q."/>
            <person name="Dusheyko S."/>
            <person name="Eads B.D."/>
            <person name="Frohlich T."/>
            <person name="Geiler-Samerotte K.A."/>
            <person name="Gerlach D."/>
            <person name="Hatcher P."/>
            <person name="Jogdeo S."/>
            <person name="Krijgsveld J."/>
            <person name="Kriventseva E.V."/>
            <person name="Kultz D."/>
            <person name="Laforsch C."/>
            <person name="Lindquist E."/>
            <person name="Lopez J."/>
            <person name="Manak J.R."/>
            <person name="Muller J."/>
            <person name="Pangilinan J."/>
            <person name="Patwardhan R.P."/>
            <person name="Pitluck S."/>
            <person name="Pritham E.J."/>
            <person name="Rechtsteiner A."/>
            <person name="Rho M."/>
            <person name="Rogozin I.B."/>
            <person name="Sakarya O."/>
            <person name="Salamov A."/>
            <person name="Schaack S."/>
            <person name="Shapiro H."/>
            <person name="Shiga Y."/>
            <person name="Skalitzky C."/>
            <person name="Smith Z."/>
            <person name="Souvorov A."/>
            <person name="Sung W."/>
            <person name="Tang Z."/>
            <person name="Tsuchiya D."/>
            <person name="Tu H."/>
            <person name="Vos H."/>
            <person name="Wang M."/>
            <person name="Wolf Y.I."/>
            <person name="Yamagata H."/>
            <person name="Yamada T."/>
            <person name="Ye Y."/>
            <person name="Shaw J.R."/>
            <person name="Andrews J."/>
            <person name="Crease T.J."/>
            <person name="Tang H."/>
            <person name="Lucas S.M."/>
            <person name="Robertson H.M."/>
            <person name="Bork P."/>
            <person name="Koonin E.V."/>
            <person name="Zdobnov E.M."/>
            <person name="Grigoriev I.V."/>
            <person name="Lynch M."/>
            <person name="Boore J.L."/>
        </authorList>
    </citation>
    <scope>NUCLEOTIDE SEQUENCE [LARGE SCALE GENOMIC DNA]</scope>
</reference>
<dbReference type="InterPro" id="IPR009003">
    <property type="entry name" value="Peptidase_S1_PA"/>
</dbReference>
<proteinExistence type="inferred from homology"/>
<dbReference type="InterPro" id="IPR043504">
    <property type="entry name" value="Peptidase_S1_PA_chymotrypsin"/>
</dbReference>
<dbReference type="OrthoDB" id="6378239at2759"/>
<organism evidence="4 5">
    <name type="scientific">Daphnia pulex</name>
    <name type="common">Water flea</name>
    <dbReference type="NCBI Taxonomy" id="6669"/>
    <lineage>
        <taxon>Eukaryota</taxon>
        <taxon>Metazoa</taxon>
        <taxon>Ecdysozoa</taxon>
        <taxon>Arthropoda</taxon>
        <taxon>Crustacea</taxon>
        <taxon>Branchiopoda</taxon>
        <taxon>Diplostraca</taxon>
        <taxon>Cladocera</taxon>
        <taxon>Anomopoda</taxon>
        <taxon>Daphniidae</taxon>
        <taxon>Daphnia</taxon>
    </lineage>
</organism>
<dbReference type="InterPro" id="IPR001254">
    <property type="entry name" value="Trypsin_dom"/>
</dbReference>
<dbReference type="KEGG" id="dpx:DAPPUDRAFT_103527"/>
<dbReference type="HOGENOM" id="CLU_1751526_0_0_1"/>
<dbReference type="CDD" id="cd00190">
    <property type="entry name" value="Tryp_SPc"/>
    <property type="match status" value="1"/>
</dbReference>
<dbReference type="SMART" id="SM00020">
    <property type="entry name" value="Tryp_SPc"/>
    <property type="match status" value="1"/>
</dbReference>
<comment type="similarity">
    <text evidence="2">Belongs to the peptidase S1 family. CLIP subfamily.</text>
</comment>
<dbReference type="InterPro" id="IPR033116">
    <property type="entry name" value="TRYPSIN_SER"/>
</dbReference>
<dbReference type="STRING" id="6669.E9GJH4"/>
<evidence type="ECO:0000256" key="1">
    <source>
        <dbReference type="ARBA" id="ARBA00023157"/>
    </source>
</evidence>
<evidence type="ECO:0000313" key="5">
    <source>
        <dbReference type="Proteomes" id="UP000000305"/>
    </source>
</evidence>
<name>E9GJH4_DAPPU</name>